<dbReference type="InterPro" id="IPR002514">
    <property type="entry name" value="Transposase_8"/>
</dbReference>
<dbReference type="NCBIfam" id="NF033516">
    <property type="entry name" value="transpos_IS3"/>
    <property type="match status" value="1"/>
</dbReference>
<dbReference type="InterPro" id="IPR001584">
    <property type="entry name" value="Integrase_cat-core"/>
</dbReference>
<evidence type="ECO:0000313" key="2">
    <source>
        <dbReference type="EMBL" id="MBU9833522.1"/>
    </source>
</evidence>
<evidence type="ECO:0000313" key="3">
    <source>
        <dbReference type="Proteomes" id="UP000699865"/>
    </source>
</evidence>
<dbReference type="InterPro" id="IPR025948">
    <property type="entry name" value="HTH-like_dom"/>
</dbReference>
<dbReference type="PANTHER" id="PTHR47515">
    <property type="entry name" value="LOW CALCIUM RESPONSE LOCUS PROTEIN T"/>
    <property type="match status" value="1"/>
</dbReference>
<comment type="caution">
    <text evidence="2">The sequence shown here is derived from an EMBL/GenBank/DDBJ whole genome shotgun (WGS) entry which is preliminary data.</text>
</comment>
<gene>
    <name evidence="2" type="ORF">J1786_01500</name>
</gene>
<dbReference type="PANTHER" id="PTHR47515:SF1">
    <property type="entry name" value="BLR2054 PROTEIN"/>
    <property type="match status" value="1"/>
</dbReference>
<dbReference type="Pfam" id="PF01527">
    <property type="entry name" value="HTH_Tnp_1"/>
    <property type="match status" value="1"/>
</dbReference>
<reference evidence="2 3" key="1">
    <citation type="submission" date="2021-03" db="EMBL/GenBank/DDBJ databases">
        <title>Five novel Rahnella species.</title>
        <authorList>
            <person name="Brady C."/>
            <person name="Asselin J."/>
            <person name="Beer S."/>
            <person name="Bruberg M.B."/>
            <person name="Crampton B."/>
            <person name="Venter S."/>
            <person name="Arnold D."/>
            <person name="Denman S."/>
        </authorList>
    </citation>
    <scope>NUCLEOTIDE SEQUENCE [LARGE SCALE GENOMIC DNA]</scope>
    <source>
        <strain evidence="2 3">L72c</strain>
    </source>
</reference>
<organism evidence="2 3">
    <name type="scientific">Rahnella perminowiae</name>
    <dbReference type="NCBI Taxonomy" id="2816244"/>
    <lineage>
        <taxon>Bacteria</taxon>
        <taxon>Pseudomonadati</taxon>
        <taxon>Pseudomonadota</taxon>
        <taxon>Gammaproteobacteria</taxon>
        <taxon>Enterobacterales</taxon>
        <taxon>Yersiniaceae</taxon>
        <taxon>Rahnella</taxon>
    </lineage>
</organism>
<protein>
    <submittedName>
        <fullName evidence="2">IS3 family transposase</fullName>
    </submittedName>
</protein>
<dbReference type="Proteomes" id="UP000699865">
    <property type="component" value="Unassembled WGS sequence"/>
</dbReference>
<accession>A0ABS6KW78</accession>
<proteinExistence type="predicted"/>
<dbReference type="RefSeq" id="WP_217137468.1">
    <property type="nucleotide sequence ID" value="NZ_JAFMOU010000053.1"/>
</dbReference>
<dbReference type="Pfam" id="PF13276">
    <property type="entry name" value="HTH_21"/>
    <property type="match status" value="1"/>
</dbReference>
<evidence type="ECO:0000259" key="1">
    <source>
        <dbReference type="PROSITE" id="PS50994"/>
    </source>
</evidence>
<feature type="domain" description="Integrase catalytic" evidence="1">
    <location>
        <begin position="194"/>
        <end position="361"/>
    </location>
</feature>
<keyword evidence="3" id="KW-1185">Reference proteome</keyword>
<name>A0ABS6KW78_9GAMM</name>
<dbReference type="EMBL" id="JAFMOU010000053">
    <property type="protein sequence ID" value="MBU9833522.1"/>
    <property type="molecule type" value="Genomic_DNA"/>
</dbReference>
<dbReference type="InterPro" id="IPR048020">
    <property type="entry name" value="Transpos_IS3"/>
</dbReference>
<sequence>MKKTRYTEEQIAFALKQAETGTRVEEVCRKMGISEATFYNWKKKFGGMGVTELRRLRQLEEENHRLKRLVADLSLDKEMLQDVIRKKFLRPVQKREAVEYLLAAYRIGVRRGCRLMMQSRTVYNYRSCRDDRALTQRIREIAETRIRYGVQRIHILLRREGWRVNHKQTHRIYCLEGLNLRSKRLRRHVTARHRHIRPAVTAVDQCWSMDFVADNLFNGRRIRALTVVDNFSRECVAIEVGQGLRGDEVVAVMERIRQTQPRVPQRLQTDNGSEFISKRLDRWAYGNRVTMDFSRPGKPTDNALVESFNGSLRDECLNVHWFLSLEDAQDKIEHWRQEYNQYRPHSSLNNQTPAEFARSLQTGPDL</sequence>
<dbReference type="PROSITE" id="PS50994">
    <property type="entry name" value="INTEGRASE"/>
    <property type="match status" value="1"/>
</dbReference>
<dbReference type="Pfam" id="PF13683">
    <property type="entry name" value="rve_3"/>
    <property type="match status" value="1"/>
</dbReference>